<dbReference type="CDD" id="cd03449">
    <property type="entry name" value="R_hydratase"/>
    <property type="match status" value="1"/>
</dbReference>
<keyword evidence="3" id="KW-1185">Reference proteome</keyword>
<dbReference type="KEGG" id="ncb:C0V82_02155"/>
<keyword evidence="1" id="KW-0456">Lyase</keyword>
<dbReference type="Gene3D" id="3.10.129.10">
    <property type="entry name" value="Hotdog Thioesterase"/>
    <property type="match status" value="1"/>
</dbReference>
<dbReference type="OrthoDB" id="9800237at2"/>
<accession>A0A2K9N870</accession>
<name>A0A2K9N870_9PROT</name>
<dbReference type="EMBL" id="CP025611">
    <property type="protein sequence ID" value="AUN29182.1"/>
    <property type="molecule type" value="Genomic_DNA"/>
</dbReference>
<gene>
    <name evidence="2" type="ORF">C0V82_02155</name>
</gene>
<evidence type="ECO:0000313" key="3">
    <source>
        <dbReference type="Proteomes" id="UP000234752"/>
    </source>
</evidence>
<sequence>MDSIARRTGLDPADLTGFYFEDMFVGMKGVYARTITETDIVMFAGISGDTNPMHLNEEYARATPFGGRIAHGMLSACFITTVLGTRLPGPGCIYMSQNLRFRSPVRIGETVTTTVTVTGLVPEKRRAMLSTICTVGDRVVIDGEAMVMVPARPAISETTV</sequence>
<reference evidence="2 3" key="1">
    <citation type="submission" date="2017-12" db="EMBL/GenBank/DDBJ databases">
        <title>Genomes of bacteria within cyanobacterial aggregates.</title>
        <authorList>
            <person name="Cai H."/>
        </authorList>
    </citation>
    <scope>NUCLEOTIDE SEQUENCE [LARGE SCALE GENOMIC DNA]</scope>
    <source>
        <strain evidence="2 3">TH16</strain>
    </source>
</reference>
<dbReference type="Pfam" id="PF01575">
    <property type="entry name" value="MaoC_dehydratas"/>
    <property type="match status" value="1"/>
</dbReference>
<dbReference type="RefSeq" id="WP_102110928.1">
    <property type="nucleotide sequence ID" value="NZ_BMGN01000004.1"/>
</dbReference>
<dbReference type="FunFam" id="3.10.129.10:FF:000042">
    <property type="entry name" value="MaoC domain protein dehydratase"/>
    <property type="match status" value="1"/>
</dbReference>
<proteinExistence type="predicted"/>
<dbReference type="SUPFAM" id="SSF54637">
    <property type="entry name" value="Thioesterase/thiol ester dehydrase-isomerase"/>
    <property type="match status" value="1"/>
</dbReference>
<dbReference type="GO" id="GO:0019171">
    <property type="term" value="F:(3R)-hydroxyacyl-[acyl-carrier-protein] dehydratase activity"/>
    <property type="evidence" value="ECO:0007669"/>
    <property type="project" value="TreeGrafter"/>
</dbReference>
<evidence type="ECO:0000256" key="1">
    <source>
        <dbReference type="ARBA" id="ARBA00023239"/>
    </source>
</evidence>
<organism evidence="2 3">
    <name type="scientific">Niveispirillum cyanobacteriorum</name>
    <dbReference type="NCBI Taxonomy" id="1612173"/>
    <lineage>
        <taxon>Bacteria</taxon>
        <taxon>Pseudomonadati</taxon>
        <taxon>Pseudomonadota</taxon>
        <taxon>Alphaproteobacteria</taxon>
        <taxon>Rhodospirillales</taxon>
        <taxon>Azospirillaceae</taxon>
        <taxon>Niveispirillum</taxon>
    </lineage>
</organism>
<dbReference type="InterPro" id="IPR050965">
    <property type="entry name" value="UPF0336/Enoyl-CoA_hydratase"/>
</dbReference>
<dbReference type="InterPro" id="IPR002539">
    <property type="entry name" value="MaoC-like_dom"/>
</dbReference>
<dbReference type="GO" id="GO:0006633">
    <property type="term" value="P:fatty acid biosynthetic process"/>
    <property type="evidence" value="ECO:0007669"/>
    <property type="project" value="TreeGrafter"/>
</dbReference>
<dbReference type="Proteomes" id="UP000234752">
    <property type="component" value="Chromosome eg_1"/>
</dbReference>
<dbReference type="AlphaFoldDB" id="A0A2K9N870"/>
<evidence type="ECO:0000313" key="2">
    <source>
        <dbReference type="EMBL" id="AUN29182.1"/>
    </source>
</evidence>
<dbReference type="InterPro" id="IPR029069">
    <property type="entry name" value="HotDog_dom_sf"/>
</dbReference>
<dbReference type="PANTHER" id="PTHR43437:SF3">
    <property type="entry name" value="HYDROXYACYL-THIOESTER DEHYDRATASE TYPE 2, MITOCHONDRIAL"/>
    <property type="match status" value="1"/>
</dbReference>
<dbReference type="PANTHER" id="PTHR43437">
    <property type="entry name" value="HYDROXYACYL-THIOESTER DEHYDRATASE TYPE 2, MITOCHONDRIAL-RELATED"/>
    <property type="match status" value="1"/>
</dbReference>
<protein>
    <submittedName>
        <fullName evidence="2">(R)-hydratase</fullName>
    </submittedName>
</protein>